<dbReference type="EMBL" id="LVZM01010406">
    <property type="protein sequence ID" value="OUC45183.1"/>
    <property type="molecule type" value="Genomic_DNA"/>
</dbReference>
<sequence length="56" mass="6528">MDALTSLYKGGEPRDPNDWIHLVQNTPYLYMRAVKWNGRKWVCCPPPVTGCTYMPR</sequence>
<reference evidence="1 2" key="1">
    <citation type="submission" date="2015-04" db="EMBL/GenBank/DDBJ databases">
        <title>Draft genome of the roundworm Trichinella nativa.</title>
        <authorList>
            <person name="Mitreva M."/>
        </authorList>
    </citation>
    <scope>NUCLEOTIDE SEQUENCE [LARGE SCALE GENOMIC DNA]</scope>
    <source>
        <strain evidence="1 2">ISS45</strain>
    </source>
</reference>
<protein>
    <submittedName>
        <fullName evidence="1">Uncharacterized protein</fullName>
    </submittedName>
</protein>
<name>A0A1Y3EJ63_9BILA</name>
<evidence type="ECO:0000313" key="1">
    <source>
        <dbReference type="EMBL" id="OUC45183.1"/>
    </source>
</evidence>
<proteinExistence type="predicted"/>
<dbReference type="Proteomes" id="UP000243006">
    <property type="component" value="Unassembled WGS sequence"/>
</dbReference>
<organism evidence="1 2">
    <name type="scientific">Trichinella nativa</name>
    <dbReference type="NCBI Taxonomy" id="6335"/>
    <lineage>
        <taxon>Eukaryota</taxon>
        <taxon>Metazoa</taxon>
        <taxon>Ecdysozoa</taxon>
        <taxon>Nematoda</taxon>
        <taxon>Enoplea</taxon>
        <taxon>Dorylaimia</taxon>
        <taxon>Trichinellida</taxon>
        <taxon>Trichinellidae</taxon>
        <taxon>Trichinella</taxon>
    </lineage>
</organism>
<accession>A0A1Y3EJ63</accession>
<comment type="caution">
    <text evidence="1">The sequence shown here is derived from an EMBL/GenBank/DDBJ whole genome shotgun (WGS) entry which is preliminary data.</text>
</comment>
<gene>
    <name evidence="1" type="ORF">D917_08601</name>
</gene>
<evidence type="ECO:0000313" key="2">
    <source>
        <dbReference type="Proteomes" id="UP000243006"/>
    </source>
</evidence>
<dbReference type="AlphaFoldDB" id="A0A1Y3EJ63"/>